<name>A0A4Y1MU26_9PROT</name>
<dbReference type="AlphaFoldDB" id="A0A4Y1MU26"/>
<reference evidence="2" key="1">
    <citation type="submission" date="2017-12" db="EMBL/GenBank/DDBJ databases">
        <authorList>
            <person name="Martens C."/>
            <person name="Dahlstrom E."/>
            <person name="Barbian K."/>
            <person name="Sykora L."/>
            <person name="Ricklefs S."/>
            <person name="Bruno D."/>
            <person name="Anzick I."/>
            <person name="Myles I."/>
            <person name="Datta S.K."/>
        </authorList>
    </citation>
    <scope>NUCLEOTIDE SEQUENCE</scope>
    <source>
        <strain evidence="2">AD2</strain>
    </source>
</reference>
<dbReference type="EMBL" id="CP025189">
    <property type="protein sequence ID" value="AWV21535.1"/>
    <property type="molecule type" value="Genomic_DNA"/>
</dbReference>
<evidence type="ECO:0000313" key="2">
    <source>
        <dbReference type="EMBL" id="AWV21535.1"/>
    </source>
</evidence>
<accession>A0A4Y1MU26</accession>
<protein>
    <submittedName>
        <fullName evidence="2">Uncharacterized protein</fullName>
    </submittedName>
</protein>
<proteinExistence type="predicted"/>
<organism evidence="2">
    <name type="scientific">Roseomonas mucosa</name>
    <dbReference type="NCBI Taxonomy" id="207340"/>
    <lineage>
        <taxon>Bacteria</taxon>
        <taxon>Pseudomonadati</taxon>
        <taxon>Pseudomonadota</taxon>
        <taxon>Alphaproteobacteria</taxon>
        <taxon>Acetobacterales</taxon>
        <taxon>Roseomonadaceae</taxon>
        <taxon>Roseomonas</taxon>
    </lineage>
</organism>
<feature type="region of interest" description="Disordered" evidence="1">
    <location>
        <begin position="1"/>
        <end position="54"/>
    </location>
</feature>
<evidence type="ECO:0000256" key="1">
    <source>
        <dbReference type="SAM" id="MobiDB-lite"/>
    </source>
</evidence>
<sequence length="54" mass="5946">MIPGNRWRRGAPEEKDMLSAPVAPAVRRRAMLSGAIRRQREPARRVQGPQGPGG</sequence>
<gene>
    <name evidence="2" type="ORF">RADP37_04211</name>
</gene>